<dbReference type="AlphaFoldDB" id="A0AAD6XQW1"/>
<evidence type="ECO:0000313" key="7">
    <source>
        <dbReference type="Proteomes" id="UP001222325"/>
    </source>
</evidence>
<keyword evidence="3" id="KW-0862">Zinc</keyword>
<evidence type="ECO:0000256" key="3">
    <source>
        <dbReference type="ARBA" id="ARBA00022833"/>
    </source>
</evidence>
<keyword evidence="7" id="KW-1185">Reference proteome</keyword>
<dbReference type="Proteomes" id="UP001222325">
    <property type="component" value="Unassembled WGS sequence"/>
</dbReference>
<evidence type="ECO:0000313" key="6">
    <source>
        <dbReference type="EMBL" id="KAJ7088403.1"/>
    </source>
</evidence>
<reference evidence="6" key="1">
    <citation type="submission" date="2023-03" db="EMBL/GenBank/DDBJ databases">
        <title>Massive genome expansion in bonnet fungi (Mycena s.s.) driven by repeated elements and novel gene families across ecological guilds.</title>
        <authorList>
            <consortium name="Lawrence Berkeley National Laboratory"/>
            <person name="Harder C.B."/>
            <person name="Miyauchi S."/>
            <person name="Viragh M."/>
            <person name="Kuo A."/>
            <person name="Thoen E."/>
            <person name="Andreopoulos B."/>
            <person name="Lu D."/>
            <person name="Skrede I."/>
            <person name="Drula E."/>
            <person name="Henrissat B."/>
            <person name="Morin E."/>
            <person name="Kohler A."/>
            <person name="Barry K."/>
            <person name="LaButti K."/>
            <person name="Morin E."/>
            <person name="Salamov A."/>
            <person name="Lipzen A."/>
            <person name="Mereny Z."/>
            <person name="Hegedus B."/>
            <person name="Baldrian P."/>
            <person name="Stursova M."/>
            <person name="Weitz H."/>
            <person name="Taylor A."/>
            <person name="Grigoriev I.V."/>
            <person name="Nagy L.G."/>
            <person name="Martin F."/>
            <person name="Kauserud H."/>
        </authorList>
    </citation>
    <scope>NUCLEOTIDE SEQUENCE</scope>
    <source>
        <strain evidence="6">CBHHK173m</strain>
    </source>
</reference>
<evidence type="ECO:0000256" key="1">
    <source>
        <dbReference type="ARBA" id="ARBA00022723"/>
    </source>
</evidence>
<dbReference type="PROSITE" id="PS50865">
    <property type="entry name" value="ZF_MYND_2"/>
    <property type="match status" value="1"/>
</dbReference>
<evidence type="ECO:0000256" key="4">
    <source>
        <dbReference type="PROSITE-ProRule" id="PRU00134"/>
    </source>
</evidence>
<gene>
    <name evidence="6" type="ORF">B0H15DRAFT_1022431</name>
</gene>
<protein>
    <recommendedName>
        <fullName evidence="5">MYND-type domain-containing protein</fullName>
    </recommendedName>
</protein>
<organism evidence="6 7">
    <name type="scientific">Mycena belliarum</name>
    <dbReference type="NCBI Taxonomy" id="1033014"/>
    <lineage>
        <taxon>Eukaryota</taxon>
        <taxon>Fungi</taxon>
        <taxon>Dikarya</taxon>
        <taxon>Basidiomycota</taxon>
        <taxon>Agaricomycotina</taxon>
        <taxon>Agaricomycetes</taxon>
        <taxon>Agaricomycetidae</taxon>
        <taxon>Agaricales</taxon>
        <taxon>Marasmiineae</taxon>
        <taxon>Mycenaceae</taxon>
        <taxon>Mycena</taxon>
    </lineage>
</organism>
<sequence length="222" mass="25427">MKQCAQCKTQYYCGPECQRADWKRHKVWCKREVNRAKIEQAFIDNNEIGAHVADDFDAWFSAMAPQLYIWTCVHGLEVYKDRSNIQTKFVHLAVRERRQRPSSALRMFEYESITVYDRVALPMLLGGDAREAKLVVDQYSELDLQAKARGKAGTALVVTSVSPSPGSTTRAALFRTTPVTLLMEDVTESEDTPEWKDLIKDIINNGTSIRRMMAEREKRGVF</sequence>
<dbReference type="EMBL" id="JARJCN010000026">
    <property type="protein sequence ID" value="KAJ7088403.1"/>
    <property type="molecule type" value="Genomic_DNA"/>
</dbReference>
<keyword evidence="1" id="KW-0479">Metal-binding</keyword>
<dbReference type="Pfam" id="PF01753">
    <property type="entry name" value="zf-MYND"/>
    <property type="match status" value="1"/>
</dbReference>
<accession>A0AAD6XQW1</accession>
<dbReference type="GO" id="GO:0008270">
    <property type="term" value="F:zinc ion binding"/>
    <property type="evidence" value="ECO:0007669"/>
    <property type="project" value="UniProtKB-KW"/>
</dbReference>
<evidence type="ECO:0000259" key="5">
    <source>
        <dbReference type="PROSITE" id="PS50865"/>
    </source>
</evidence>
<dbReference type="SUPFAM" id="SSF144232">
    <property type="entry name" value="HIT/MYND zinc finger-like"/>
    <property type="match status" value="1"/>
</dbReference>
<keyword evidence="2 4" id="KW-0863">Zinc-finger</keyword>
<dbReference type="Gene3D" id="6.10.140.2220">
    <property type="match status" value="1"/>
</dbReference>
<proteinExistence type="predicted"/>
<comment type="caution">
    <text evidence="6">The sequence shown here is derived from an EMBL/GenBank/DDBJ whole genome shotgun (WGS) entry which is preliminary data.</text>
</comment>
<evidence type="ECO:0000256" key="2">
    <source>
        <dbReference type="ARBA" id="ARBA00022771"/>
    </source>
</evidence>
<dbReference type="InterPro" id="IPR002893">
    <property type="entry name" value="Znf_MYND"/>
</dbReference>
<name>A0AAD6XQW1_9AGAR</name>
<feature type="domain" description="MYND-type" evidence="5">
    <location>
        <begin position="1"/>
        <end position="29"/>
    </location>
</feature>